<evidence type="ECO:0000259" key="1">
    <source>
        <dbReference type="Pfam" id="PF01425"/>
    </source>
</evidence>
<dbReference type="GO" id="GO:0003824">
    <property type="term" value="F:catalytic activity"/>
    <property type="evidence" value="ECO:0007669"/>
    <property type="project" value="InterPro"/>
</dbReference>
<dbReference type="Pfam" id="PF01425">
    <property type="entry name" value="Amidase"/>
    <property type="match status" value="1"/>
</dbReference>
<dbReference type="HOGENOM" id="CLU_009600_18_1_1"/>
<keyword evidence="3" id="KW-1185">Reference proteome</keyword>
<dbReference type="PANTHER" id="PTHR11895">
    <property type="entry name" value="TRANSAMIDASE"/>
    <property type="match status" value="1"/>
</dbReference>
<dbReference type="STRING" id="45351.A7RXI7"/>
<protein>
    <recommendedName>
        <fullName evidence="1">Amidase domain-containing protein</fullName>
    </recommendedName>
</protein>
<accession>A7RXI7</accession>
<dbReference type="InterPro" id="IPR000120">
    <property type="entry name" value="Amidase"/>
</dbReference>
<feature type="domain" description="Amidase" evidence="1">
    <location>
        <begin position="88"/>
        <end position="478"/>
    </location>
</feature>
<gene>
    <name evidence="2" type="ORF">NEMVEDRAFT_v1g96904</name>
</gene>
<dbReference type="PANTHER" id="PTHR11895:SF109">
    <property type="entry name" value="AMIDASE DOMAIN-CONTAINING PROTEIN"/>
    <property type="match status" value="1"/>
</dbReference>
<dbReference type="EMBL" id="DS469550">
    <property type="protein sequence ID" value="EDO43781.1"/>
    <property type="molecule type" value="Genomic_DNA"/>
</dbReference>
<reference evidence="2 3" key="1">
    <citation type="journal article" date="2007" name="Science">
        <title>Sea anemone genome reveals ancestral eumetazoan gene repertoire and genomic organization.</title>
        <authorList>
            <person name="Putnam N.H."/>
            <person name="Srivastava M."/>
            <person name="Hellsten U."/>
            <person name="Dirks B."/>
            <person name="Chapman J."/>
            <person name="Salamov A."/>
            <person name="Terry A."/>
            <person name="Shapiro H."/>
            <person name="Lindquist E."/>
            <person name="Kapitonov V.V."/>
            <person name="Jurka J."/>
            <person name="Genikhovich G."/>
            <person name="Grigoriev I.V."/>
            <person name="Lucas S.M."/>
            <person name="Steele R.E."/>
            <person name="Finnerty J.R."/>
            <person name="Technau U."/>
            <person name="Martindale M.Q."/>
            <person name="Rokhsar D.S."/>
        </authorList>
    </citation>
    <scope>NUCLEOTIDE SEQUENCE [LARGE SCALE GENOMIC DNA]</scope>
    <source>
        <strain evidence="3">CH2 X CH6</strain>
    </source>
</reference>
<sequence length="494" mass="53447">MALYRDRAVPSPTKETVKQLSDKLGFQLDDSAIADYQEALSRCLEDFDKILDIPDCKLPVKYPRTPGYRPTREENSHNAWFWKCEINGAALGKLRGKRIVIKDNICVAGIPMSMGSHSLPGYVPDEDATVVTRVLDAGGTIVGKAVCEELSISGSSFTAATGPVMNPLDNRRETGGSFSGCGALLASGEVDMAIGGDQGGSVRHPSSRCGLVGLKPTYGLVPYTGACPCEVSLDHLGPMARSVKDVSLLLEVIAGYDEGRDVRHWGELIISLFSLKLNGDISGIRIGLLREGFGHQNSEEDVDRIVKEASIRLAERTGHEVVGISVPMHLQGFGMSAKGHYSTSLHHALSNGMRPGRNSLSSEVKLGVLLGEYLHESSRDVYYSKAQNLAMKLGRDYDDALTKADVLVMPTNPMKARLLPTKETSVKDLLGKYGGHYINTCPFDLTGHPALSINAGLSDGLPVGLMIVGKKYDEETILRVAYAFESIRDKTLPQ</sequence>
<dbReference type="eggNOG" id="KOG1211">
    <property type="taxonomic scope" value="Eukaryota"/>
</dbReference>
<evidence type="ECO:0000313" key="3">
    <source>
        <dbReference type="Proteomes" id="UP000001593"/>
    </source>
</evidence>
<dbReference type="OMA" id="PCGFTAN"/>
<name>A7RXI7_NEMVE</name>
<dbReference type="InterPro" id="IPR036928">
    <property type="entry name" value="AS_sf"/>
</dbReference>
<dbReference type="Proteomes" id="UP000001593">
    <property type="component" value="Unassembled WGS sequence"/>
</dbReference>
<dbReference type="InterPro" id="IPR023631">
    <property type="entry name" value="Amidase_dom"/>
</dbReference>
<dbReference type="Gene3D" id="3.90.1300.10">
    <property type="entry name" value="Amidase signature (AS) domain"/>
    <property type="match status" value="1"/>
</dbReference>
<evidence type="ECO:0000313" key="2">
    <source>
        <dbReference type="EMBL" id="EDO43781.1"/>
    </source>
</evidence>
<organism evidence="2 3">
    <name type="scientific">Nematostella vectensis</name>
    <name type="common">Starlet sea anemone</name>
    <dbReference type="NCBI Taxonomy" id="45351"/>
    <lineage>
        <taxon>Eukaryota</taxon>
        <taxon>Metazoa</taxon>
        <taxon>Cnidaria</taxon>
        <taxon>Anthozoa</taxon>
        <taxon>Hexacorallia</taxon>
        <taxon>Actiniaria</taxon>
        <taxon>Edwardsiidae</taxon>
        <taxon>Nematostella</taxon>
    </lineage>
</organism>
<dbReference type="PhylomeDB" id="A7RXI7"/>
<dbReference type="SUPFAM" id="SSF75304">
    <property type="entry name" value="Amidase signature (AS) enzymes"/>
    <property type="match status" value="1"/>
</dbReference>
<proteinExistence type="predicted"/>
<dbReference type="InParanoid" id="A7RXI7"/>
<dbReference type="AlphaFoldDB" id="A7RXI7"/>